<accession>A0A8B8Q814</accession>
<evidence type="ECO:0000256" key="2">
    <source>
        <dbReference type="ARBA" id="ARBA00022771"/>
    </source>
</evidence>
<dbReference type="GO" id="GO:0043565">
    <property type="term" value="F:sequence-specific DNA binding"/>
    <property type="evidence" value="ECO:0007669"/>
    <property type="project" value="InterPro"/>
</dbReference>
<dbReference type="PANTHER" id="PTHR47172:SF24">
    <property type="entry name" value="GATA ZINC FINGER DOMAIN-CONTAINING PROTEIN 14-RELATED"/>
    <property type="match status" value="1"/>
</dbReference>
<dbReference type="SMART" id="SM00401">
    <property type="entry name" value="ZnF_GATA"/>
    <property type="match status" value="1"/>
</dbReference>
<dbReference type="InterPro" id="IPR000679">
    <property type="entry name" value="Znf_GATA"/>
</dbReference>
<dbReference type="Proteomes" id="UP000827889">
    <property type="component" value="Chromosome 1"/>
</dbReference>
<gene>
    <name evidence="12" type="primary">LOC115750198</name>
</gene>
<keyword evidence="5" id="KW-0238">DNA-binding</keyword>
<dbReference type="SUPFAM" id="SSF57716">
    <property type="entry name" value="Glucocorticoid receptor-like (DNA-binding domain)"/>
    <property type="match status" value="1"/>
</dbReference>
<comment type="function">
    <text evidence="8">Transcriptional regulator that specifically binds 5'-GATA-3' or 5'-GAT-3' motifs within gene promoters.</text>
</comment>
<proteinExistence type="inferred from homology"/>
<dbReference type="RefSeq" id="XP_030543249.1">
    <property type="nucleotide sequence ID" value="XM_030687389.2"/>
</dbReference>
<comment type="similarity">
    <text evidence="7">Belongs to the type IV zinc-finger family. Class B subfamily.</text>
</comment>
<evidence type="ECO:0000256" key="8">
    <source>
        <dbReference type="ARBA" id="ARBA00037539"/>
    </source>
</evidence>
<dbReference type="PANTHER" id="PTHR47172">
    <property type="entry name" value="OS01G0976800 PROTEIN"/>
    <property type="match status" value="1"/>
</dbReference>
<keyword evidence="2 9" id="KW-0863">Zinc-finger</keyword>
<keyword evidence="1" id="KW-0479">Metal-binding</keyword>
<keyword evidence="3" id="KW-0862">Zinc</keyword>
<dbReference type="InterPro" id="IPR013088">
    <property type="entry name" value="Znf_NHR/GATA"/>
</dbReference>
<evidence type="ECO:0000256" key="9">
    <source>
        <dbReference type="PROSITE-ProRule" id="PRU00094"/>
    </source>
</evidence>
<dbReference type="AlphaFoldDB" id="A0A8B8Q814"/>
<reference evidence="12" key="2">
    <citation type="submission" date="2025-08" db="UniProtKB">
        <authorList>
            <consortium name="RefSeq"/>
        </authorList>
    </citation>
    <scope>IDENTIFICATION</scope>
    <source>
        <tissue evidence="12">Leaf</tissue>
    </source>
</reference>
<dbReference type="OrthoDB" id="2162994at2759"/>
<sequence length="120" mass="13481">MKVVDRHCVECRTTRTPMWRGGPAGPRSLCNACGIKYRKKTRGLGVDKKCFKNTPTANNSDDDDRIQRGLADIMKQGLVNPAVKTEPERNRATAGEMRWRLREEEEAAILLMALSCDVFG</sequence>
<dbReference type="Gene3D" id="3.30.50.10">
    <property type="entry name" value="Erythroid Transcription Factor GATA-1, subunit A"/>
    <property type="match status" value="1"/>
</dbReference>
<organism evidence="11 12">
    <name type="scientific">Rhodamnia argentea</name>
    <dbReference type="NCBI Taxonomy" id="178133"/>
    <lineage>
        <taxon>Eukaryota</taxon>
        <taxon>Viridiplantae</taxon>
        <taxon>Streptophyta</taxon>
        <taxon>Embryophyta</taxon>
        <taxon>Tracheophyta</taxon>
        <taxon>Spermatophyta</taxon>
        <taxon>Magnoliopsida</taxon>
        <taxon>eudicotyledons</taxon>
        <taxon>Gunneridae</taxon>
        <taxon>Pentapetalae</taxon>
        <taxon>rosids</taxon>
        <taxon>malvids</taxon>
        <taxon>Myrtales</taxon>
        <taxon>Myrtaceae</taxon>
        <taxon>Myrtoideae</taxon>
        <taxon>Myrteae</taxon>
        <taxon>Australasian group</taxon>
        <taxon>Rhodamnia</taxon>
    </lineage>
</organism>
<evidence type="ECO:0000256" key="1">
    <source>
        <dbReference type="ARBA" id="ARBA00022723"/>
    </source>
</evidence>
<evidence type="ECO:0000256" key="6">
    <source>
        <dbReference type="ARBA" id="ARBA00023163"/>
    </source>
</evidence>
<evidence type="ECO:0000256" key="5">
    <source>
        <dbReference type="ARBA" id="ARBA00023125"/>
    </source>
</evidence>
<dbReference type="GO" id="GO:0008270">
    <property type="term" value="F:zinc ion binding"/>
    <property type="evidence" value="ECO:0007669"/>
    <property type="project" value="UniProtKB-KW"/>
</dbReference>
<dbReference type="GO" id="GO:0006355">
    <property type="term" value="P:regulation of DNA-templated transcription"/>
    <property type="evidence" value="ECO:0007669"/>
    <property type="project" value="InterPro"/>
</dbReference>
<protein>
    <submittedName>
        <fullName evidence="12">GATA transcription factor 16-like</fullName>
    </submittedName>
</protein>
<dbReference type="PROSITE" id="PS00344">
    <property type="entry name" value="GATA_ZN_FINGER_1"/>
    <property type="match status" value="1"/>
</dbReference>
<name>A0A8B8Q814_9MYRT</name>
<keyword evidence="6" id="KW-0804">Transcription</keyword>
<dbReference type="KEGG" id="rarg:115750198"/>
<evidence type="ECO:0000313" key="12">
    <source>
        <dbReference type="RefSeq" id="XP_030543249.1"/>
    </source>
</evidence>
<keyword evidence="4" id="KW-0805">Transcription regulation</keyword>
<evidence type="ECO:0000259" key="10">
    <source>
        <dbReference type="PROSITE" id="PS50114"/>
    </source>
</evidence>
<evidence type="ECO:0000313" key="11">
    <source>
        <dbReference type="Proteomes" id="UP000827889"/>
    </source>
</evidence>
<dbReference type="CDD" id="cd00202">
    <property type="entry name" value="ZnF_GATA"/>
    <property type="match status" value="1"/>
</dbReference>
<reference evidence="11" key="1">
    <citation type="submission" date="2025-05" db="UniProtKB">
        <authorList>
            <consortium name="RefSeq"/>
        </authorList>
    </citation>
    <scope>NUCLEOTIDE SEQUENCE [LARGE SCALE GENOMIC DNA]</scope>
</reference>
<feature type="domain" description="GATA-type" evidence="10">
    <location>
        <begin position="2"/>
        <end position="38"/>
    </location>
</feature>
<dbReference type="GeneID" id="115750198"/>
<dbReference type="Pfam" id="PF00320">
    <property type="entry name" value="GATA"/>
    <property type="match status" value="1"/>
</dbReference>
<keyword evidence="11" id="KW-1185">Reference proteome</keyword>
<dbReference type="PROSITE" id="PS50114">
    <property type="entry name" value="GATA_ZN_FINGER_2"/>
    <property type="match status" value="1"/>
</dbReference>
<evidence type="ECO:0000256" key="4">
    <source>
        <dbReference type="ARBA" id="ARBA00023015"/>
    </source>
</evidence>
<evidence type="ECO:0000256" key="7">
    <source>
        <dbReference type="ARBA" id="ARBA00024019"/>
    </source>
</evidence>
<evidence type="ECO:0000256" key="3">
    <source>
        <dbReference type="ARBA" id="ARBA00022833"/>
    </source>
</evidence>